<dbReference type="AlphaFoldDB" id="A0A146KC54"/>
<feature type="domain" description="DNA repair metallo-beta-lactamase" evidence="1">
    <location>
        <begin position="49"/>
        <end position="111"/>
    </location>
</feature>
<accession>A0A146KC54</accession>
<dbReference type="Pfam" id="PF07522">
    <property type="entry name" value="DRMBL"/>
    <property type="match status" value="1"/>
</dbReference>
<gene>
    <name evidence="2" type="ORF">TPC1_14800</name>
</gene>
<proteinExistence type="predicted"/>
<name>A0A146KC54_9EUKA</name>
<dbReference type="EMBL" id="GDID01003555">
    <property type="protein sequence ID" value="JAP93051.1"/>
    <property type="molecule type" value="Transcribed_RNA"/>
</dbReference>
<feature type="non-terminal residue" evidence="2">
    <location>
        <position position="153"/>
    </location>
</feature>
<evidence type="ECO:0000313" key="2">
    <source>
        <dbReference type="EMBL" id="JAP93051.1"/>
    </source>
</evidence>
<protein>
    <submittedName>
        <fullName evidence="2">DNA cross-link repair protein</fullName>
    </submittedName>
</protein>
<feature type="non-terminal residue" evidence="2">
    <location>
        <position position="1"/>
    </location>
</feature>
<sequence>IKFWPTAKSRLETLKVIYKNDFDKYFSEVDDQVGILDSLMGYGQTRDVMNKYRYSNLIVVNATGWEQKFSVSKRGYKTEISAPYSEHCDFNELIKFCQDFKIGKMESIVNPIDIIGLKAEIQKHPIKDLKKPNQVVVKKTQKDDLTQRCSPIV</sequence>
<dbReference type="InterPro" id="IPR011084">
    <property type="entry name" value="DRMBL"/>
</dbReference>
<organism evidence="2">
    <name type="scientific">Trepomonas sp. PC1</name>
    <dbReference type="NCBI Taxonomy" id="1076344"/>
    <lineage>
        <taxon>Eukaryota</taxon>
        <taxon>Metamonada</taxon>
        <taxon>Diplomonadida</taxon>
        <taxon>Hexamitidae</taxon>
        <taxon>Hexamitinae</taxon>
        <taxon>Trepomonas</taxon>
    </lineage>
</organism>
<reference evidence="2" key="1">
    <citation type="submission" date="2015-07" db="EMBL/GenBank/DDBJ databases">
        <title>Adaptation to a free-living lifestyle via gene acquisitions in the diplomonad Trepomonas sp. PC1.</title>
        <authorList>
            <person name="Xu F."/>
            <person name="Jerlstrom-Hultqvist J."/>
            <person name="Kolisko M."/>
            <person name="Simpson A.G.B."/>
            <person name="Roger A.J."/>
            <person name="Svard S.G."/>
            <person name="Andersson J.O."/>
        </authorList>
    </citation>
    <scope>NUCLEOTIDE SEQUENCE</scope>
    <source>
        <strain evidence="2">PC1</strain>
    </source>
</reference>
<evidence type="ECO:0000259" key="1">
    <source>
        <dbReference type="Pfam" id="PF07522"/>
    </source>
</evidence>